<dbReference type="EMBL" id="KZ772691">
    <property type="protein sequence ID" value="PTQ44753.1"/>
    <property type="molecule type" value="Genomic_DNA"/>
</dbReference>
<accession>A0A2R6XF69</accession>
<dbReference type="Proteomes" id="UP000244005">
    <property type="component" value="Unassembled WGS sequence"/>
</dbReference>
<evidence type="ECO:0000313" key="1">
    <source>
        <dbReference type="EMBL" id="PTQ44753.1"/>
    </source>
</evidence>
<protein>
    <submittedName>
        <fullName evidence="1">Uncharacterized protein</fullName>
    </submittedName>
</protein>
<keyword evidence="2" id="KW-1185">Reference proteome</keyword>
<gene>
    <name evidence="1" type="ORF">MARPO_0019s0158</name>
</gene>
<reference evidence="2" key="1">
    <citation type="journal article" date="2017" name="Cell">
        <title>Insights into land plant evolution garnered from the Marchantia polymorpha genome.</title>
        <authorList>
            <person name="Bowman J.L."/>
            <person name="Kohchi T."/>
            <person name="Yamato K.T."/>
            <person name="Jenkins J."/>
            <person name="Shu S."/>
            <person name="Ishizaki K."/>
            <person name="Yamaoka S."/>
            <person name="Nishihama R."/>
            <person name="Nakamura Y."/>
            <person name="Berger F."/>
            <person name="Adam C."/>
            <person name="Aki S.S."/>
            <person name="Althoff F."/>
            <person name="Araki T."/>
            <person name="Arteaga-Vazquez M.A."/>
            <person name="Balasubrmanian S."/>
            <person name="Barry K."/>
            <person name="Bauer D."/>
            <person name="Boehm C.R."/>
            <person name="Briginshaw L."/>
            <person name="Caballero-Perez J."/>
            <person name="Catarino B."/>
            <person name="Chen F."/>
            <person name="Chiyoda S."/>
            <person name="Chovatia M."/>
            <person name="Davies K.M."/>
            <person name="Delmans M."/>
            <person name="Demura T."/>
            <person name="Dierschke T."/>
            <person name="Dolan L."/>
            <person name="Dorantes-Acosta A.E."/>
            <person name="Eklund D.M."/>
            <person name="Florent S.N."/>
            <person name="Flores-Sandoval E."/>
            <person name="Fujiyama A."/>
            <person name="Fukuzawa H."/>
            <person name="Galik B."/>
            <person name="Grimanelli D."/>
            <person name="Grimwood J."/>
            <person name="Grossniklaus U."/>
            <person name="Hamada T."/>
            <person name="Haseloff J."/>
            <person name="Hetherington A.J."/>
            <person name="Higo A."/>
            <person name="Hirakawa Y."/>
            <person name="Hundley H.N."/>
            <person name="Ikeda Y."/>
            <person name="Inoue K."/>
            <person name="Inoue S.I."/>
            <person name="Ishida S."/>
            <person name="Jia Q."/>
            <person name="Kakita M."/>
            <person name="Kanazawa T."/>
            <person name="Kawai Y."/>
            <person name="Kawashima T."/>
            <person name="Kennedy M."/>
            <person name="Kinose K."/>
            <person name="Kinoshita T."/>
            <person name="Kohara Y."/>
            <person name="Koide E."/>
            <person name="Komatsu K."/>
            <person name="Kopischke S."/>
            <person name="Kubo M."/>
            <person name="Kyozuka J."/>
            <person name="Lagercrantz U."/>
            <person name="Lin S.S."/>
            <person name="Lindquist E."/>
            <person name="Lipzen A.M."/>
            <person name="Lu C.W."/>
            <person name="De Luna E."/>
            <person name="Martienssen R.A."/>
            <person name="Minamino N."/>
            <person name="Mizutani M."/>
            <person name="Mizutani M."/>
            <person name="Mochizuki N."/>
            <person name="Monte I."/>
            <person name="Mosher R."/>
            <person name="Nagasaki H."/>
            <person name="Nakagami H."/>
            <person name="Naramoto S."/>
            <person name="Nishitani K."/>
            <person name="Ohtani M."/>
            <person name="Okamoto T."/>
            <person name="Okumura M."/>
            <person name="Phillips J."/>
            <person name="Pollak B."/>
            <person name="Reinders A."/>
            <person name="Rovekamp M."/>
            <person name="Sano R."/>
            <person name="Sawa S."/>
            <person name="Schmid M.W."/>
            <person name="Shirakawa M."/>
            <person name="Solano R."/>
            <person name="Spunde A."/>
            <person name="Suetsugu N."/>
            <person name="Sugano S."/>
            <person name="Sugiyama A."/>
            <person name="Sun R."/>
            <person name="Suzuki Y."/>
            <person name="Takenaka M."/>
            <person name="Takezawa D."/>
            <person name="Tomogane H."/>
            <person name="Tsuzuki M."/>
            <person name="Ueda T."/>
            <person name="Umeda M."/>
            <person name="Ward J.M."/>
            <person name="Watanabe Y."/>
            <person name="Yazaki K."/>
            <person name="Yokoyama R."/>
            <person name="Yoshitake Y."/>
            <person name="Yotsui I."/>
            <person name="Zachgo S."/>
            <person name="Schmutz J."/>
        </authorList>
    </citation>
    <scope>NUCLEOTIDE SEQUENCE [LARGE SCALE GENOMIC DNA]</scope>
    <source>
        <strain evidence="2">Tak-1</strain>
    </source>
</reference>
<sequence length="119" mass="13244">MHGSSKPLDRISTMSSGLCYASWMGLCRAVELQSNSVRRKQIRIHLLSGNFEYQILVGLEGWIRELLVTDKDAYISLLLAAGNCGGEGKSWLPDATRSLLEPYSTEARKMGRTIARGKR</sequence>
<dbReference type="AlphaFoldDB" id="A0A2R6XF69"/>
<name>A0A2R6XF69_MARPO</name>
<proteinExistence type="predicted"/>
<evidence type="ECO:0000313" key="2">
    <source>
        <dbReference type="Proteomes" id="UP000244005"/>
    </source>
</evidence>
<organism evidence="1 2">
    <name type="scientific">Marchantia polymorpha</name>
    <name type="common">Common liverwort</name>
    <name type="synonym">Marchantia aquatica</name>
    <dbReference type="NCBI Taxonomy" id="3197"/>
    <lineage>
        <taxon>Eukaryota</taxon>
        <taxon>Viridiplantae</taxon>
        <taxon>Streptophyta</taxon>
        <taxon>Embryophyta</taxon>
        <taxon>Marchantiophyta</taxon>
        <taxon>Marchantiopsida</taxon>
        <taxon>Marchantiidae</taxon>
        <taxon>Marchantiales</taxon>
        <taxon>Marchantiaceae</taxon>
        <taxon>Marchantia</taxon>
    </lineage>
</organism>
<dbReference type="Gramene" id="Mp1g13880.1">
    <property type="protein sequence ID" value="Mp1g13880.1.cds1"/>
    <property type="gene ID" value="Mp1g13880"/>
</dbReference>